<keyword evidence="1" id="KW-0805">Transcription regulation</keyword>
<proteinExistence type="predicted"/>
<reference evidence="4" key="1">
    <citation type="journal article" date="2018" name="Antonie Van Leeuwenhoek">
        <title>Proteinivorax hydrogeniformans sp. nov., an anaerobic, haloalkaliphilic bacterium fermenting proteinaceous compounds with high hydrogen production.</title>
        <authorList>
            <person name="Boltyanskaya Y."/>
            <person name="Detkova E."/>
            <person name="Pimenov N."/>
            <person name="Kevbrin V."/>
        </authorList>
    </citation>
    <scope>NUCLEOTIDE SEQUENCE</scope>
    <source>
        <strain evidence="4">Z-710</strain>
    </source>
</reference>
<dbReference type="InterPro" id="IPR014208">
    <property type="entry name" value="Spore_III_D"/>
</dbReference>
<dbReference type="Pfam" id="PF12116">
    <property type="entry name" value="SpoIIID"/>
    <property type="match status" value="1"/>
</dbReference>
<reference evidence="4" key="2">
    <citation type="submission" date="2024-06" db="EMBL/GenBank/DDBJ databases">
        <authorList>
            <person name="Petrova K.O."/>
            <person name="Toshchakov S.V."/>
            <person name="Boltjanskaja Y.V."/>
            <person name="Kevbrin V.V."/>
        </authorList>
    </citation>
    <scope>NUCLEOTIDE SEQUENCE</scope>
    <source>
        <strain evidence="4">Z-710</strain>
    </source>
</reference>
<dbReference type="GO" id="GO:0003700">
    <property type="term" value="F:DNA-binding transcription factor activity"/>
    <property type="evidence" value="ECO:0007669"/>
    <property type="project" value="InterPro"/>
</dbReference>
<evidence type="ECO:0000256" key="1">
    <source>
        <dbReference type="ARBA" id="ARBA00023015"/>
    </source>
</evidence>
<keyword evidence="2" id="KW-0238">DNA-binding</keyword>
<dbReference type="InterPro" id="IPR018356">
    <property type="entry name" value="Tscrpt_reg_HTH_DeoR_CS"/>
</dbReference>
<evidence type="ECO:0000256" key="3">
    <source>
        <dbReference type="ARBA" id="ARBA00023163"/>
    </source>
</evidence>
<dbReference type="NCBIfam" id="TIGR02844">
    <property type="entry name" value="spore_III_D"/>
    <property type="match status" value="1"/>
</dbReference>
<organism evidence="4">
    <name type="scientific">Proteinivorax hydrogeniformans</name>
    <dbReference type="NCBI Taxonomy" id="1826727"/>
    <lineage>
        <taxon>Bacteria</taxon>
        <taxon>Bacillati</taxon>
        <taxon>Bacillota</taxon>
        <taxon>Clostridia</taxon>
        <taxon>Eubacteriales</taxon>
        <taxon>Proteinivoracaceae</taxon>
        <taxon>Proteinivorax</taxon>
    </lineage>
</organism>
<gene>
    <name evidence="4" type="primary">spoIIID</name>
    <name evidence="4" type="ORF">PRVXH_002556</name>
</gene>
<dbReference type="AlphaFoldDB" id="A0AAU8HTD6"/>
<dbReference type="EMBL" id="CP159485">
    <property type="protein sequence ID" value="XCI28592.1"/>
    <property type="molecule type" value="Genomic_DNA"/>
</dbReference>
<name>A0AAU8HTD6_9FIRM</name>
<evidence type="ECO:0000313" key="4">
    <source>
        <dbReference type="EMBL" id="XCI28592.1"/>
    </source>
</evidence>
<dbReference type="GO" id="GO:0003677">
    <property type="term" value="F:DNA binding"/>
    <property type="evidence" value="ECO:0007669"/>
    <property type="project" value="UniProtKB-KW"/>
</dbReference>
<accession>A0AAU8HTD6</accession>
<sequence length="84" mass="9760">MNDYIVERVLEISEHVIKTESTVRKVSEMFGVSKSTVHKDLTERLPNINKELAEKVKTILEKNKKERHIRGGIATKNKYLQPKN</sequence>
<protein>
    <submittedName>
        <fullName evidence="4">Sporulation transcriptional regulator SpoIIID</fullName>
    </submittedName>
</protein>
<dbReference type="PROSITE" id="PS00894">
    <property type="entry name" value="HTH_DEOR_1"/>
    <property type="match status" value="1"/>
</dbReference>
<evidence type="ECO:0000256" key="2">
    <source>
        <dbReference type="ARBA" id="ARBA00023125"/>
    </source>
</evidence>
<dbReference type="RefSeq" id="WP_353893145.1">
    <property type="nucleotide sequence ID" value="NZ_CP159485.1"/>
</dbReference>
<keyword evidence="3" id="KW-0804">Transcription</keyword>